<comment type="subcellular location">
    <subcellularLocation>
        <location evidence="1">Membrane</location>
        <topology evidence="1">Multi-pass membrane protein</topology>
    </subcellularLocation>
</comment>
<dbReference type="CDD" id="cd00637">
    <property type="entry name" value="7tm_classA_rhodopsin-like"/>
    <property type="match status" value="1"/>
</dbReference>
<evidence type="ECO:0000256" key="2">
    <source>
        <dbReference type="ARBA" id="ARBA00022692"/>
    </source>
</evidence>
<dbReference type="InterPro" id="IPR000276">
    <property type="entry name" value="GPCR_Rhodpsn"/>
</dbReference>
<comment type="similarity">
    <text evidence="8">Belongs to the G-protein coupled receptor 1 family.</text>
</comment>
<organism evidence="12 13">
    <name type="scientific">Diploscapter pachys</name>
    <dbReference type="NCBI Taxonomy" id="2018661"/>
    <lineage>
        <taxon>Eukaryota</taxon>
        <taxon>Metazoa</taxon>
        <taxon>Ecdysozoa</taxon>
        <taxon>Nematoda</taxon>
        <taxon>Chromadorea</taxon>
        <taxon>Rhabditida</taxon>
        <taxon>Rhabditina</taxon>
        <taxon>Rhabditomorpha</taxon>
        <taxon>Rhabditoidea</taxon>
        <taxon>Rhabditidae</taxon>
        <taxon>Diploscapter</taxon>
    </lineage>
</organism>
<keyword evidence="3 10" id="KW-1133">Transmembrane helix</keyword>
<dbReference type="AlphaFoldDB" id="A0A2A2LL32"/>
<feature type="transmembrane region" description="Helical" evidence="10">
    <location>
        <begin position="135"/>
        <end position="153"/>
    </location>
</feature>
<name>A0A2A2LL32_9BILA</name>
<keyword evidence="4 8" id="KW-0297">G-protein coupled receptor</keyword>
<feature type="transmembrane region" description="Helical" evidence="10">
    <location>
        <begin position="233"/>
        <end position="257"/>
    </location>
</feature>
<keyword evidence="5 10" id="KW-0472">Membrane</keyword>
<dbReference type="GO" id="GO:0016020">
    <property type="term" value="C:membrane"/>
    <property type="evidence" value="ECO:0007669"/>
    <property type="project" value="UniProtKB-SubCell"/>
</dbReference>
<keyword evidence="6 8" id="KW-0675">Receptor</keyword>
<evidence type="ECO:0000313" key="12">
    <source>
        <dbReference type="EMBL" id="PAV86912.1"/>
    </source>
</evidence>
<keyword evidence="7 8" id="KW-0807">Transducer</keyword>
<dbReference type="PANTHER" id="PTHR10489">
    <property type="entry name" value="CELL ADHESION MOLECULE"/>
    <property type="match status" value="1"/>
</dbReference>
<evidence type="ECO:0000256" key="5">
    <source>
        <dbReference type="ARBA" id="ARBA00023136"/>
    </source>
</evidence>
<dbReference type="PRINTS" id="PR00237">
    <property type="entry name" value="GPCRRHODOPSN"/>
</dbReference>
<evidence type="ECO:0000256" key="3">
    <source>
        <dbReference type="ARBA" id="ARBA00022989"/>
    </source>
</evidence>
<dbReference type="SMART" id="SM01381">
    <property type="entry name" value="7TM_GPCR_Srsx"/>
    <property type="match status" value="1"/>
</dbReference>
<reference evidence="12 13" key="1">
    <citation type="journal article" date="2017" name="Curr. Biol.">
        <title>Genome architecture and evolution of a unichromosomal asexual nematode.</title>
        <authorList>
            <person name="Fradin H."/>
            <person name="Zegar C."/>
            <person name="Gutwein M."/>
            <person name="Lucas J."/>
            <person name="Kovtun M."/>
            <person name="Corcoran D."/>
            <person name="Baugh L.R."/>
            <person name="Kiontke K."/>
            <person name="Gunsalus K."/>
            <person name="Fitch D.H."/>
            <person name="Piano F."/>
        </authorList>
    </citation>
    <scope>NUCLEOTIDE SEQUENCE [LARGE SCALE GENOMIC DNA]</scope>
    <source>
        <strain evidence="12">PF1309</strain>
    </source>
</reference>
<feature type="transmembrane region" description="Helical" evidence="10">
    <location>
        <begin position="282"/>
        <end position="300"/>
    </location>
</feature>
<feature type="region of interest" description="Disordered" evidence="9">
    <location>
        <begin position="383"/>
        <end position="420"/>
    </location>
</feature>
<comment type="caution">
    <text evidence="12">The sequence shown here is derived from an EMBL/GenBank/DDBJ whole genome shotgun (WGS) entry which is preliminary data.</text>
</comment>
<dbReference type="InterPro" id="IPR050119">
    <property type="entry name" value="CCR1-9-like"/>
</dbReference>
<protein>
    <recommendedName>
        <fullName evidence="11">G-protein coupled receptors family 1 profile domain-containing protein</fullName>
    </recommendedName>
</protein>
<sequence length="420" mass="47390">MEASTSTVTTVVVSNSSVMHGHEETSEEEEARMTLKIALSCAYILLFVAGTIGNAVVIAMIVNILTSMKNTSHRLKKHSLSNTNHVFIYVLGLSIVDLLVILHLPFLVFDLLKGEWVFGHFMCKAYWFGESVNKLLSSFVMTVLSWDRFLAVCSPVSSIRIRSNGVALTVLLICTLLAIFLLIPVLTEATVVKIDKIRMIPLEEESPELRLSDEEGSTVRKCLFEAGTFFTVYTFLIGFLIPAFLITLFYTGVIYRLHKNSQNIRLRMNKDHHRRDDRIQKVTKRIIAVILFYYCCWLPQTTLNIMTHFNLIQVCFNSAANPVLYALINRELRQQHLLAMSKKRQSISQATGDVIEFVAKTTHNLTGLKSNLFASTRRRSVPPIRSANRTVSSNKLQLRSATPSPRTSINDITTTENNVS</sequence>
<feature type="domain" description="G-protein coupled receptors family 1 profile" evidence="11">
    <location>
        <begin position="53"/>
        <end position="309"/>
    </location>
</feature>
<feature type="transmembrane region" description="Helical" evidence="10">
    <location>
        <begin position="42"/>
        <end position="65"/>
    </location>
</feature>
<keyword evidence="2 8" id="KW-0812">Transmembrane</keyword>
<dbReference type="SUPFAM" id="SSF81321">
    <property type="entry name" value="Family A G protein-coupled receptor-like"/>
    <property type="match status" value="1"/>
</dbReference>
<dbReference type="PROSITE" id="PS00237">
    <property type="entry name" value="G_PROTEIN_RECEP_F1_1"/>
    <property type="match status" value="1"/>
</dbReference>
<dbReference type="InterPro" id="IPR017452">
    <property type="entry name" value="GPCR_Rhodpsn_7TM"/>
</dbReference>
<feature type="transmembrane region" description="Helical" evidence="10">
    <location>
        <begin position="165"/>
        <end position="186"/>
    </location>
</feature>
<evidence type="ECO:0000256" key="4">
    <source>
        <dbReference type="ARBA" id="ARBA00023040"/>
    </source>
</evidence>
<dbReference type="Gene3D" id="1.20.1070.10">
    <property type="entry name" value="Rhodopsin 7-helix transmembrane proteins"/>
    <property type="match status" value="1"/>
</dbReference>
<dbReference type="PROSITE" id="PS50262">
    <property type="entry name" value="G_PROTEIN_RECEP_F1_2"/>
    <property type="match status" value="1"/>
</dbReference>
<feature type="compositionally biased region" description="Polar residues" evidence="9">
    <location>
        <begin position="387"/>
        <end position="420"/>
    </location>
</feature>
<evidence type="ECO:0000256" key="7">
    <source>
        <dbReference type="ARBA" id="ARBA00023224"/>
    </source>
</evidence>
<accession>A0A2A2LL32</accession>
<dbReference type="Proteomes" id="UP000218231">
    <property type="component" value="Unassembled WGS sequence"/>
</dbReference>
<dbReference type="EMBL" id="LIAE01006617">
    <property type="protein sequence ID" value="PAV86912.1"/>
    <property type="molecule type" value="Genomic_DNA"/>
</dbReference>
<evidence type="ECO:0000256" key="9">
    <source>
        <dbReference type="SAM" id="MobiDB-lite"/>
    </source>
</evidence>
<feature type="transmembrane region" description="Helical" evidence="10">
    <location>
        <begin position="86"/>
        <end position="109"/>
    </location>
</feature>
<evidence type="ECO:0000256" key="8">
    <source>
        <dbReference type="RuleBase" id="RU000688"/>
    </source>
</evidence>
<evidence type="ECO:0000313" key="13">
    <source>
        <dbReference type="Proteomes" id="UP000218231"/>
    </source>
</evidence>
<evidence type="ECO:0000256" key="1">
    <source>
        <dbReference type="ARBA" id="ARBA00004141"/>
    </source>
</evidence>
<dbReference type="OrthoDB" id="6076970at2759"/>
<evidence type="ECO:0000256" key="6">
    <source>
        <dbReference type="ARBA" id="ARBA00023170"/>
    </source>
</evidence>
<keyword evidence="13" id="KW-1185">Reference proteome</keyword>
<evidence type="ECO:0000259" key="11">
    <source>
        <dbReference type="PROSITE" id="PS50262"/>
    </source>
</evidence>
<gene>
    <name evidence="12" type="ORF">WR25_03369</name>
</gene>
<proteinExistence type="inferred from homology"/>
<dbReference type="PANTHER" id="PTHR10489:SF932">
    <property type="entry name" value="G-PROTEIN COUPLED RECEPTORS FAMILY 1 PROFILE DOMAIN-CONTAINING PROTEIN"/>
    <property type="match status" value="1"/>
</dbReference>
<dbReference type="STRING" id="2018661.A0A2A2LL32"/>
<dbReference type="GO" id="GO:0004930">
    <property type="term" value="F:G protein-coupled receptor activity"/>
    <property type="evidence" value="ECO:0007669"/>
    <property type="project" value="UniProtKB-KW"/>
</dbReference>
<dbReference type="Pfam" id="PF00001">
    <property type="entry name" value="7tm_1"/>
    <property type="match status" value="1"/>
</dbReference>
<evidence type="ECO:0000256" key="10">
    <source>
        <dbReference type="SAM" id="Phobius"/>
    </source>
</evidence>